<evidence type="ECO:0000313" key="3">
    <source>
        <dbReference type="Proteomes" id="UP001620597"/>
    </source>
</evidence>
<evidence type="ECO:0000256" key="1">
    <source>
        <dbReference type="ARBA" id="ARBA00022649"/>
    </source>
</evidence>
<dbReference type="SUPFAM" id="SSF143011">
    <property type="entry name" value="RelE-like"/>
    <property type="match status" value="1"/>
</dbReference>
<gene>
    <name evidence="2" type="ORF">WG929_01840</name>
</gene>
<sequence>MYELFATNKFKRDLKKCKRQNKDVQKLHVILELLIAEEALPVSNRDHNLTGNYVDHREFHIEPDWLLIYRGNEREKLIELVRTGSHSELFS</sequence>
<dbReference type="PANTHER" id="PTHR40588:SF1">
    <property type="entry name" value="MRNA INTERFERASE TOXIN YAFQ"/>
    <property type="match status" value="1"/>
</dbReference>
<dbReference type="Proteomes" id="UP001620597">
    <property type="component" value="Unassembled WGS sequence"/>
</dbReference>
<organism evidence="2 3">
    <name type="scientific">Oceanobacter antarcticus</name>
    <dbReference type="NCBI Taxonomy" id="3133425"/>
    <lineage>
        <taxon>Bacteria</taxon>
        <taxon>Pseudomonadati</taxon>
        <taxon>Pseudomonadota</taxon>
        <taxon>Gammaproteobacteria</taxon>
        <taxon>Oceanospirillales</taxon>
        <taxon>Oceanospirillaceae</taxon>
        <taxon>Oceanobacter</taxon>
    </lineage>
</organism>
<name>A0ABW8NDW6_9GAMM</name>
<dbReference type="NCBIfam" id="TIGR02385">
    <property type="entry name" value="RelE_StbE"/>
    <property type="match status" value="1"/>
</dbReference>
<proteinExistence type="predicted"/>
<reference evidence="2 3" key="1">
    <citation type="submission" date="2024-03" db="EMBL/GenBank/DDBJ databases">
        <title>High-quality draft genome sequence of Oceanobacter sp. wDCs-4.</title>
        <authorList>
            <person name="Dong C."/>
        </authorList>
    </citation>
    <scope>NUCLEOTIDE SEQUENCE [LARGE SCALE GENOMIC DNA]</scope>
    <source>
        <strain evidence="3">wDCs-4</strain>
    </source>
</reference>
<dbReference type="InterPro" id="IPR035093">
    <property type="entry name" value="RelE/ParE_toxin_dom_sf"/>
</dbReference>
<dbReference type="PIRSF" id="PIRSF006156">
    <property type="entry name" value="YafQ"/>
    <property type="match status" value="1"/>
</dbReference>
<dbReference type="PANTHER" id="PTHR40588">
    <property type="entry name" value="MRNA INTERFERASE TOXIN YAFQ"/>
    <property type="match status" value="1"/>
</dbReference>
<dbReference type="Pfam" id="PF15738">
    <property type="entry name" value="YafQ_toxin"/>
    <property type="match status" value="1"/>
</dbReference>
<dbReference type="Gene3D" id="3.30.2310.20">
    <property type="entry name" value="RelE-like"/>
    <property type="match status" value="1"/>
</dbReference>
<comment type="caution">
    <text evidence="2">The sequence shown here is derived from an EMBL/GenBank/DDBJ whole genome shotgun (WGS) entry which is preliminary data.</text>
</comment>
<keyword evidence="3" id="KW-1185">Reference proteome</keyword>
<keyword evidence="1" id="KW-1277">Toxin-antitoxin system</keyword>
<accession>A0ABW8NDW6</accession>
<dbReference type="InterPro" id="IPR007712">
    <property type="entry name" value="RelE/ParE_toxin"/>
</dbReference>
<evidence type="ECO:0000313" key="2">
    <source>
        <dbReference type="EMBL" id="MFK4751139.1"/>
    </source>
</evidence>
<protein>
    <submittedName>
        <fullName evidence="2">Type II toxin-antitoxin system YafQ family toxin</fullName>
    </submittedName>
</protein>
<dbReference type="InterPro" id="IPR004386">
    <property type="entry name" value="Toxin_YafQ-like"/>
</dbReference>
<dbReference type="EMBL" id="JBBKTX010000002">
    <property type="protein sequence ID" value="MFK4751139.1"/>
    <property type="molecule type" value="Genomic_DNA"/>
</dbReference>